<dbReference type="InterPro" id="IPR041118">
    <property type="entry name" value="Rx_N"/>
</dbReference>
<dbReference type="InterPro" id="IPR044974">
    <property type="entry name" value="Disease_R_plants"/>
</dbReference>
<dbReference type="EMBL" id="KZ305134">
    <property type="protein sequence ID" value="PIA25310.1"/>
    <property type="molecule type" value="Genomic_DNA"/>
</dbReference>
<feature type="domain" description="NB-ARC" evidence="4">
    <location>
        <begin position="169"/>
        <end position="342"/>
    </location>
</feature>
<dbReference type="SUPFAM" id="SSF52058">
    <property type="entry name" value="L domain-like"/>
    <property type="match status" value="1"/>
</dbReference>
<dbReference type="Gene3D" id="1.10.10.10">
    <property type="entry name" value="Winged helix-like DNA-binding domain superfamily/Winged helix DNA-binding domain"/>
    <property type="match status" value="1"/>
</dbReference>
<dbReference type="InterPro" id="IPR038005">
    <property type="entry name" value="RX-like_CC"/>
</dbReference>
<dbReference type="Proteomes" id="UP000230069">
    <property type="component" value="Unassembled WGS sequence"/>
</dbReference>
<evidence type="ECO:0000313" key="9">
    <source>
        <dbReference type="Proteomes" id="UP000230069"/>
    </source>
</evidence>
<proteinExistence type="predicted"/>
<dbReference type="InterPro" id="IPR036388">
    <property type="entry name" value="WH-like_DNA-bd_sf"/>
</dbReference>
<dbReference type="GO" id="GO:0098542">
    <property type="term" value="P:defense response to other organism"/>
    <property type="evidence" value="ECO:0007669"/>
    <property type="project" value="TreeGrafter"/>
</dbReference>
<dbReference type="PANTHER" id="PTHR23155:SF1205">
    <property type="entry name" value="DISEASE RESISTANCE PROTEIN RPM1"/>
    <property type="match status" value="1"/>
</dbReference>
<evidence type="ECO:0000259" key="7">
    <source>
        <dbReference type="Pfam" id="PF23598"/>
    </source>
</evidence>
<dbReference type="Gene3D" id="1.20.5.4130">
    <property type="match status" value="1"/>
</dbReference>
<keyword evidence="3" id="KW-0611">Plant defense</keyword>
<organism evidence="8 9">
    <name type="scientific">Aquilegia coerulea</name>
    <name type="common">Rocky mountain columbine</name>
    <dbReference type="NCBI Taxonomy" id="218851"/>
    <lineage>
        <taxon>Eukaryota</taxon>
        <taxon>Viridiplantae</taxon>
        <taxon>Streptophyta</taxon>
        <taxon>Embryophyta</taxon>
        <taxon>Tracheophyta</taxon>
        <taxon>Spermatophyta</taxon>
        <taxon>Magnoliopsida</taxon>
        <taxon>Ranunculales</taxon>
        <taxon>Ranunculaceae</taxon>
        <taxon>Thalictroideae</taxon>
        <taxon>Aquilegia</taxon>
    </lineage>
</organism>
<dbReference type="SUPFAM" id="SSF52540">
    <property type="entry name" value="P-loop containing nucleoside triphosphate hydrolases"/>
    <property type="match status" value="1"/>
</dbReference>
<dbReference type="InterPro" id="IPR058922">
    <property type="entry name" value="WHD_DRP"/>
</dbReference>
<dbReference type="OrthoDB" id="600370at2759"/>
<dbReference type="FunFam" id="1.10.10.10:FF:000322">
    <property type="entry name" value="Probable disease resistance protein At1g63360"/>
    <property type="match status" value="1"/>
</dbReference>
<feature type="domain" description="Disease resistance protein winged helix" evidence="6">
    <location>
        <begin position="346"/>
        <end position="418"/>
    </location>
</feature>
<dbReference type="PANTHER" id="PTHR23155">
    <property type="entry name" value="DISEASE RESISTANCE PROTEIN RP"/>
    <property type="match status" value="1"/>
</dbReference>
<dbReference type="Pfam" id="PF23598">
    <property type="entry name" value="LRR_14"/>
    <property type="match status" value="1"/>
</dbReference>
<evidence type="ECO:0000259" key="5">
    <source>
        <dbReference type="Pfam" id="PF18052"/>
    </source>
</evidence>
<dbReference type="InterPro" id="IPR027417">
    <property type="entry name" value="P-loop_NTPase"/>
</dbReference>
<evidence type="ECO:0000313" key="8">
    <source>
        <dbReference type="EMBL" id="PIA25310.1"/>
    </source>
</evidence>
<dbReference type="InterPro" id="IPR002182">
    <property type="entry name" value="NB-ARC"/>
</dbReference>
<dbReference type="Gene3D" id="3.40.50.300">
    <property type="entry name" value="P-loop containing nucleotide triphosphate hydrolases"/>
    <property type="match status" value="1"/>
</dbReference>
<feature type="domain" description="Disease resistance R13L4/SHOC-2-like LRR" evidence="7">
    <location>
        <begin position="489"/>
        <end position="581"/>
    </location>
</feature>
<evidence type="ECO:0000259" key="4">
    <source>
        <dbReference type="Pfam" id="PF00931"/>
    </source>
</evidence>
<dbReference type="Pfam" id="PF18052">
    <property type="entry name" value="Rx_N"/>
    <property type="match status" value="1"/>
</dbReference>
<evidence type="ECO:0008006" key="10">
    <source>
        <dbReference type="Google" id="ProtNLM"/>
    </source>
</evidence>
<evidence type="ECO:0000259" key="6">
    <source>
        <dbReference type="Pfam" id="PF23559"/>
    </source>
</evidence>
<reference evidence="8 9" key="1">
    <citation type="submission" date="2017-09" db="EMBL/GenBank/DDBJ databases">
        <title>WGS assembly of Aquilegia coerulea Goldsmith.</title>
        <authorList>
            <person name="Hodges S."/>
            <person name="Kramer E."/>
            <person name="Nordborg M."/>
            <person name="Tomkins J."/>
            <person name="Borevitz J."/>
            <person name="Derieg N."/>
            <person name="Yan J."/>
            <person name="Mihaltcheva S."/>
            <person name="Hayes R.D."/>
            <person name="Rokhsar D."/>
        </authorList>
    </citation>
    <scope>NUCLEOTIDE SEQUENCE [LARGE SCALE GENOMIC DNA]</scope>
    <source>
        <strain evidence="9">cv. Goldsmith</strain>
    </source>
</reference>
<dbReference type="InterPro" id="IPR032675">
    <property type="entry name" value="LRR_dom_sf"/>
</dbReference>
<evidence type="ECO:0000256" key="1">
    <source>
        <dbReference type="ARBA" id="ARBA00022737"/>
    </source>
</evidence>
<dbReference type="Gene3D" id="3.80.10.10">
    <property type="entry name" value="Ribonuclease Inhibitor"/>
    <property type="match status" value="1"/>
</dbReference>
<keyword evidence="9" id="KW-1185">Reference proteome</keyword>
<feature type="domain" description="Disease resistance N-terminal" evidence="5">
    <location>
        <begin position="5"/>
        <end position="88"/>
    </location>
</feature>
<dbReference type="Pfam" id="PF00931">
    <property type="entry name" value="NB-ARC"/>
    <property type="match status" value="1"/>
</dbReference>
<gene>
    <name evidence="8" type="ORF">AQUCO_11800007v1</name>
</gene>
<accession>A0A2G5C203</accession>
<protein>
    <recommendedName>
        <fullName evidence="10">AAA+ ATPase domain-containing protein</fullName>
    </recommendedName>
</protein>
<keyword evidence="2" id="KW-0547">Nucleotide-binding</keyword>
<dbReference type="Pfam" id="PF23559">
    <property type="entry name" value="WHD_DRP"/>
    <property type="match status" value="1"/>
</dbReference>
<dbReference type="GO" id="GO:0043531">
    <property type="term" value="F:ADP binding"/>
    <property type="evidence" value="ECO:0007669"/>
    <property type="project" value="InterPro"/>
</dbReference>
<keyword evidence="1" id="KW-0677">Repeat</keyword>
<dbReference type="AlphaFoldDB" id="A0A2G5C203"/>
<sequence>MAEIIVSPLVKRLTLIIQDEQHLLGVKDQIISLRNQLEFIRGFVRDAEKKSRENEVVKIWVRQVRDLAYDAEDIIDDFNFNLGQQQKNQTIAHKIVGFWKRLKTTHRIGKLVEQFNRRSKEISTYRSRYNIDVAVPAKFTGYQIESLASRRRTTHIVEETVIVGFHKEAAELAGWLVNETAEPRRSIMSIVGMGGLGKTTLAKLIYGKREVEKHFKIRAWIYASQEYRVRDLLLSTLKQAIRNISNEELTRFEKMDDGELKIELLEVLQGKRYFVVIDDIWRIEAWERIKGGFPENQNGSRLLFTTRNKDVAVGADQLCHHHDLRLLSTDESWELFCAKVFSVSGIFPEDSEIKVRKLTMLWIAEGFVQMRGEKKVEDVADDYLDELVQRSLIQRGEHKYHGGPLKTCRVHDLLHDLAISEAKDARFFDILRNNNYFGSATPRRLAIHSSDTTGDTIHYSISYQKLHSLLFFDDRFLVDTWKSTFGERTRMLRVLDLDGVNLYKGIPLEVYKLVFLQYLGLTNTSTVRLPPSIGELVNLQTLDASSTYISKIAKELWKCTKLRHLYLDYYGRAVPDSLEDLPKNLLLLETSGVLYRLCWLGFVKLSLRTLTLHGELEGWRELPPHCFPSSLTELVLESSALQDDPSSVLESLPMLRELRLRYGSYIGKTMVFSAKGFELLEFLELVDMLVEDWTVEDGAMPNLRHLVISECPGLKMLPDGLVNVTTLQRLEISKMSKEFSDRIKEDGEDWAKIRHVPFIICK</sequence>
<evidence type="ECO:0000256" key="2">
    <source>
        <dbReference type="ARBA" id="ARBA00022741"/>
    </source>
</evidence>
<evidence type="ECO:0000256" key="3">
    <source>
        <dbReference type="ARBA" id="ARBA00022821"/>
    </source>
</evidence>
<name>A0A2G5C203_AQUCA</name>
<dbReference type="InterPro" id="IPR055414">
    <property type="entry name" value="LRR_R13L4/SHOC2-like"/>
</dbReference>
<dbReference type="PRINTS" id="PR00364">
    <property type="entry name" value="DISEASERSIST"/>
</dbReference>
<dbReference type="CDD" id="cd14798">
    <property type="entry name" value="RX-CC_like"/>
    <property type="match status" value="1"/>
</dbReference>
<dbReference type="FunFam" id="3.40.50.300:FF:001091">
    <property type="entry name" value="Probable disease resistance protein At1g61300"/>
    <property type="match status" value="1"/>
</dbReference>